<proteinExistence type="inferred from homology"/>
<reference evidence="8 9" key="1">
    <citation type="journal article" date="2024" name="Nat. Commun.">
        <title>Phylogenomics reveals the evolutionary origins of lichenization in chlorophyte algae.</title>
        <authorList>
            <person name="Puginier C."/>
            <person name="Libourel C."/>
            <person name="Otte J."/>
            <person name="Skaloud P."/>
            <person name="Haon M."/>
            <person name="Grisel S."/>
            <person name="Petersen M."/>
            <person name="Berrin J.G."/>
            <person name="Delaux P.M."/>
            <person name="Dal Grande F."/>
            <person name="Keller J."/>
        </authorList>
    </citation>
    <scope>NUCLEOTIDE SEQUENCE [LARGE SCALE GENOMIC DNA]</scope>
    <source>
        <strain evidence="8 9">SAG 216-7</strain>
    </source>
</reference>
<protein>
    <recommendedName>
        <fullName evidence="10">Iron permease FTR1</fullName>
    </recommendedName>
</protein>
<dbReference type="InterPro" id="IPR004923">
    <property type="entry name" value="FTR1/Fip1/EfeU"/>
</dbReference>
<evidence type="ECO:0000256" key="3">
    <source>
        <dbReference type="ARBA" id="ARBA00022692"/>
    </source>
</evidence>
<evidence type="ECO:0000256" key="7">
    <source>
        <dbReference type="SAM" id="Phobius"/>
    </source>
</evidence>
<evidence type="ECO:0000256" key="5">
    <source>
        <dbReference type="ARBA" id="ARBA00023136"/>
    </source>
</evidence>
<dbReference type="Pfam" id="PF03239">
    <property type="entry name" value="FTR1"/>
    <property type="match status" value="1"/>
</dbReference>
<evidence type="ECO:0000256" key="1">
    <source>
        <dbReference type="ARBA" id="ARBA00004141"/>
    </source>
</evidence>
<accession>A0ABR2YW76</accession>
<comment type="subcellular location">
    <subcellularLocation>
        <location evidence="1">Membrane</location>
        <topology evidence="1">Multi-pass membrane protein</topology>
    </subcellularLocation>
</comment>
<keyword evidence="9" id="KW-1185">Reference proteome</keyword>
<feature type="transmembrane region" description="Helical" evidence="7">
    <location>
        <begin position="138"/>
        <end position="159"/>
    </location>
</feature>
<feature type="transmembrane region" description="Helical" evidence="7">
    <location>
        <begin position="247"/>
        <end position="269"/>
    </location>
</feature>
<evidence type="ECO:0000313" key="8">
    <source>
        <dbReference type="EMBL" id="KAK9915882.1"/>
    </source>
</evidence>
<evidence type="ECO:0000256" key="6">
    <source>
        <dbReference type="SAM" id="MobiDB-lite"/>
    </source>
</evidence>
<feature type="transmembrane region" description="Helical" evidence="7">
    <location>
        <begin position="16"/>
        <end position="42"/>
    </location>
</feature>
<dbReference type="Proteomes" id="UP001491310">
    <property type="component" value="Unassembled WGS sequence"/>
</dbReference>
<gene>
    <name evidence="8" type="ORF">WJX75_005617</name>
</gene>
<comment type="caution">
    <text evidence="8">The sequence shown here is derived from an EMBL/GenBank/DDBJ whole genome shotgun (WGS) entry which is preliminary data.</text>
</comment>
<feature type="transmembrane region" description="Helical" evidence="7">
    <location>
        <begin position="166"/>
        <end position="186"/>
    </location>
</feature>
<keyword evidence="5 7" id="KW-0472">Membrane</keyword>
<feature type="transmembrane region" description="Helical" evidence="7">
    <location>
        <begin position="54"/>
        <end position="75"/>
    </location>
</feature>
<organism evidence="8 9">
    <name type="scientific">Coccomyxa subellipsoidea</name>
    <dbReference type="NCBI Taxonomy" id="248742"/>
    <lineage>
        <taxon>Eukaryota</taxon>
        <taxon>Viridiplantae</taxon>
        <taxon>Chlorophyta</taxon>
        <taxon>core chlorophytes</taxon>
        <taxon>Trebouxiophyceae</taxon>
        <taxon>Trebouxiophyceae incertae sedis</taxon>
        <taxon>Coccomyxaceae</taxon>
        <taxon>Coccomyxa</taxon>
    </lineage>
</organism>
<keyword evidence="3 7" id="KW-0812">Transmembrane</keyword>
<evidence type="ECO:0008006" key="10">
    <source>
        <dbReference type="Google" id="ProtNLM"/>
    </source>
</evidence>
<evidence type="ECO:0000313" key="9">
    <source>
        <dbReference type="Proteomes" id="UP001491310"/>
    </source>
</evidence>
<keyword evidence="4 7" id="KW-1133">Transmembrane helix</keyword>
<dbReference type="PANTHER" id="PTHR31632:SF2">
    <property type="entry name" value="PLASMA MEMBRANE IRON PERMEASE"/>
    <property type="match status" value="1"/>
</dbReference>
<feature type="region of interest" description="Disordered" evidence="6">
    <location>
        <begin position="293"/>
        <end position="335"/>
    </location>
</feature>
<evidence type="ECO:0000256" key="4">
    <source>
        <dbReference type="ARBA" id="ARBA00022989"/>
    </source>
</evidence>
<sequence length="335" mass="36633">MLQLCSKLKLHTLKKWVWAGALSGVGLAIVLGVIFVCLFYVAQQQVFKGSGRTIFEAFLMLVASVFITLLAIMMLKYKGYEQKWQMKLEKASDTQTKGGRTQGWWQIFLLAFSNTLREGLESVVFLTGVSAGTDPRSIPLAGIVGIILGILVGVALYYTGKSISDIGWFMIIMSVLLLFIGAGLTARGFTYFQFVGWFGYYGYPNSARPWQNKQLWDWSRCCSMDVTNNKFFGLVSALFGYTDSGSAIWLFAYFGYWLEVIIVLSARAAKGTLLNAVKKRSAGQAALPALAPTKNGVTAPGTPPSPDAKIPAASINGEAHHTNGKQVETELATTK</sequence>
<comment type="similarity">
    <text evidence="2">Belongs to the oxidase-dependent Fe transporter (OFeT) (TC 9.A.10.1) family.</text>
</comment>
<name>A0ABR2YW76_9CHLO</name>
<dbReference type="EMBL" id="JALJOT010000004">
    <property type="protein sequence ID" value="KAK9915882.1"/>
    <property type="molecule type" value="Genomic_DNA"/>
</dbReference>
<evidence type="ECO:0000256" key="2">
    <source>
        <dbReference type="ARBA" id="ARBA00008333"/>
    </source>
</evidence>
<dbReference type="PANTHER" id="PTHR31632">
    <property type="entry name" value="IRON TRANSPORTER FTH1"/>
    <property type="match status" value="1"/>
</dbReference>